<sequence>MPDTLQDREADSGIILGLLKSVEQDGGQSQRRLAAELGIALGLVNAYLKRCVSKGLVKVQNVPARRYAYYLTPKGFAEKSRLTVNYLTSSFGFFREAKADCLVMFETGRLRGFRSVVLAGRSDLAEIAVICAMECQIEIVALVDPKSAPGHFLGVPVAASFDEVAKSFDAVAITDLESTYESWDRARLRFGEGRVLLPRLLGVMKSRESGEQ</sequence>
<evidence type="ECO:0000313" key="1">
    <source>
        <dbReference type="EMBL" id="QWG17061.1"/>
    </source>
</evidence>
<reference evidence="1" key="1">
    <citation type="submission" date="2021-06" db="EMBL/GenBank/DDBJ databases">
        <title>Bradyrhizobium sp. S2-11-2 Genome sequencing.</title>
        <authorList>
            <person name="Jin L."/>
        </authorList>
    </citation>
    <scope>NUCLEOTIDE SEQUENCE</scope>
    <source>
        <strain evidence="1">S2-11-2</strain>
    </source>
</reference>
<dbReference type="InterPro" id="IPR036390">
    <property type="entry name" value="WH_DNA-bd_sf"/>
</dbReference>
<dbReference type="Proteomes" id="UP000680805">
    <property type="component" value="Chromosome"/>
</dbReference>
<proteinExistence type="predicted"/>
<evidence type="ECO:0000313" key="2">
    <source>
        <dbReference type="Proteomes" id="UP000680805"/>
    </source>
</evidence>
<protein>
    <submittedName>
        <fullName evidence="1">Winged helix-turn-helix transcriptional regulator</fullName>
    </submittedName>
</protein>
<dbReference type="SUPFAM" id="SSF46785">
    <property type="entry name" value="Winged helix' DNA-binding domain"/>
    <property type="match status" value="1"/>
</dbReference>
<dbReference type="Gene3D" id="1.10.10.10">
    <property type="entry name" value="Winged helix-like DNA-binding domain superfamily/Winged helix DNA-binding domain"/>
    <property type="match status" value="1"/>
</dbReference>
<dbReference type="Pfam" id="PF13412">
    <property type="entry name" value="HTH_24"/>
    <property type="match status" value="1"/>
</dbReference>
<dbReference type="EMBL" id="CP076135">
    <property type="protein sequence ID" value="QWG17061.1"/>
    <property type="molecule type" value="Genomic_DNA"/>
</dbReference>
<accession>A0A975NM67</accession>
<name>A0A975NM67_9BRAD</name>
<dbReference type="InterPro" id="IPR036388">
    <property type="entry name" value="WH-like_DNA-bd_sf"/>
</dbReference>
<dbReference type="KEGG" id="bsei:KMZ68_19030"/>
<dbReference type="RefSeq" id="WP_215612718.1">
    <property type="nucleotide sequence ID" value="NZ_CP076135.1"/>
</dbReference>
<gene>
    <name evidence="1" type="ORF">KMZ68_19030</name>
</gene>
<organism evidence="1 2">
    <name type="scientific">Bradyrhizobium sediminis</name>
    <dbReference type="NCBI Taxonomy" id="2840469"/>
    <lineage>
        <taxon>Bacteria</taxon>
        <taxon>Pseudomonadati</taxon>
        <taxon>Pseudomonadota</taxon>
        <taxon>Alphaproteobacteria</taxon>
        <taxon>Hyphomicrobiales</taxon>
        <taxon>Nitrobacteraceae</taxon>
        <taxon>Bradyrhizobium</taxon>
    </lineage>
</organism>
<dbReference type="AlphaFoldDB" id="A0A975NM67"/>